<comment type="caution">
    <text evidence="1">The sequence shown here is derived from an EMBL/GenBank/DDBJ whole genome shotgun (WGS) entry which is preliminary data.</text>
</comment>
<protein>
    <submittedName>
        <fullName evidence="1">Uncharacterized protein</fullName>
    </submittedName>
</protein>
<dbReference type="EMBL" id="JAULSY010000159">
    <property type="protein sequence ID" value="KAK0660856.1"/>
    <property type="molecule type" value="Genomic_DNA"/>
</dbReference>
<dbReference type="Proteomes" id="UP001174997">
    <property type="component" value="Unassembled WGS sequence"/>
</dbReference>
<accession>A0AA39YYE2</accession>
<sequence>MPVWVSIIHTWARKALDPCGLIKPVDQEDQEEEEKRYTTVKEVCTLPAQGTRSGPALVLGSLAVTCGAGRKKTVCAAAGTNAEWFYPCRSSHRCVVSSRFLNRGSRQRATLTTGIALREVPEEKRRRKSTTVRPLRLCTLMDAILQSRAWDPTGARPGPRACTYIRVEATRASCEVNRPLFAEAFLISVCVPLHSRARRPLACV</sequence>
<evidence type="ECO:0000313" key="1">
    <source>
        <dbReference type="EMBL" id="KAK0660856.1"/>
    </source>
</evidence>
<organism evidence="1 2">
    <name type="scientific">Cercophora samala</name>
    <dbReference type="NCBI Taxonomy" id="330535"/>
    <lineage>
        <taxon>Eukaryota</taxon>
        <taxon>Fungi</taxon>
        <taxon>Dikarya</taxon>
        <taxon>Ascomycota</taxon>
        <taxon>Pezizomycotina</taxon>
        <taxon>Sordariomycetes</taxon>
        <taxon>Sordariomycetidae</taxon>
        <taxon>Sordariales</taxon>
        <taxon>Lasiosphaeriaceae</taxon>
        <taxon>Cercophora</taxon>
    </lineage>
</organism>
<reference evidence="1" key="1">
    <citation type="submission" date="2023-06" db="EMBL/GenBank/DDBJ databases">
        <title>Genome-scale phylogeny and comparative genomics of the fungal order Sordariales.</title>
        <authorList>
            <consortium name="Lawrence Berkeley National Laboratory"/>
            <person name="Hensen N."/>
            <person name="Bonometti L."/>
            <person name="Westerberg I."/>
            <person name="Brannstrom I.O."/>
            <person name="Guillou S."/>
            <person name="Cros-Aarteil S."/>
            <person name="Calhoun S."/>
            <person name="Haridas S."/>
            <person name="Kuo A."/>
            <person name="Mondo S."/>
            <person name="Pangilinan J."/>
            <person name="Riley R."/>
            <person name="Labutti K."/>
            <person name="Andreopoulos B."/>
            <person name="Lipzen A."/>
            <person name="Chen C."/>
            <person name="Yanf M."/>
            <person name="Daum C."/>
            <person name="Ng V."/>
            <person name="Clum A."/>
            <person name="Steindorff A."/>
            <person name="Ohm R."/>
            <person name="Martin F."/>
            <person name="Silar P."/>
            <person name="Natvig D."/>
            <person name="Lalanne C."/>
            <person name="Gautier V."/>
            <person name="Ament-Velasquez S.L."/>
            <person name="Kruys A."/>
            <person name="Hutchinson M.I."/>
            <person name="Powell A.J."/>
            <person name="Barry K."/>
            <person name="Miller A.N."/>
            <person name="Grigoriev I.V."/>
            <person name="Debuchy R."/>
            <person name="Gladieux P."/>
            <person name="Thoren M.H."/>
            <person name="Johannesson H."/>
        </authorList>
    </citation>
    <scope>NUCLEOTIDE SEQUENCE</scope>
    <source>
        <strain evidence="1">CBS 307.81</strain>
    </source>
</reference>
<proteinExistence type="predicted"/>
<evidence type="ECO:0000313" key="2">
    <source>
        <dbReference type="Proteomes" id="UP001174997"/>
    </source>
</evidence>
<name>A0AA39YYE2_9PEZI</name>
<keyword evidence="2" id="KW-1185">Reference proteome</keyword>
<dbReference type="AlphaFoldDB" id="A0AA39YYE2"/>
<gene>
    <name evidence="1" type="ORF">QBC41DRAFT_38041</name>
</gene>